<sequence length="103" mass="12167">MRKKKFDPFKNLKLDPYEQEIEDAIDSGKFKLVPISEAEKERYAEYARYTLDLEKKEARLNIRLKRTDLDTIRRKASENGLPYQTLIATLLHHFATGKIKLQI</sequence>
<accession>A0A1F5ZPU6</accession>
<evidence type="ECO:0000313" key="2">
    <source>
        <dbReference type="Proteomes" id="UP000177383"/>
    </source>
</evidence>
<organism evidence="1 2">
    <name type="scientific">Candidatus Gottesmanbacteria bacterium RIFCSPHIGHO2_01_FULL_39_10</name>
    <dbReference type="NCBI Taxonomy" id="1798375"/>
    <lineage>
        <taxon>Bacteria</taxon>
        <taxon>Candidatus Gottesmaniibacteriota</taxon>
    </lineage>
</organism>
<gene>
    <name evidence="1" type="ORF">A2773_05275</name>
</gene>
<evidence type="ECO:0000313" key="1">
    <source>
        <dbReference type="EMBL" id="OGG14132.1"/>
    </source>
</evidence>
<comment type="caution">
    <text evidence="1">The sequence shown here is derived from an EMBL/GenBank/DDBJ whole genome shotgun (WGS) entry which is preliminary data.</text>
</comment>
<dbReference type="EMBL" id="MFJE01000024">
    <property type="protein sequence ID" value="OGG14132.1"/>
    <property type="molecule type" value="Genomic_DNA"/>
</dbReference>
<dbReference type="Pfam" id="PF12441">
    <property type="entry name" value="CopG_antitoxin"/>
    <property type="match status" value="1"/>
</dbReference>
<dbReference type="Proteomes" id="UP000177383">
    <property type="component" value="Unassembled WGS sequence"/>
</dbReference>
<protein>
    <recommendedName>
        <fullName evidence="3">Antitoxin</fullName>
    </recommendedName>
</protein>
<dbReference type="InterPro" id="IPR022148">
    <property type="entry name" value="CopG_antitoxin"/>
</dbReference>
<name>A0A1F5ZPU6_9BACT</name>
<proteinExistence type="predicted"/>
<dbReference type="STRING" id="1798375.A2773_05275"/>
<evidence type="ECO:0008006" key="3">
    <source>
        <dbReference type="Google" id="ProtNLM"/>
    </source>
</evidence>
<reference evidence="1 2" key="1">
    <citation type="journal article" date="2016" name="Nat. Commun.">
        <title>Thousands of microbial genomes shed light on interconnected biogeochemical processes in an aquifer system.</title>
        <authorList>
            <person name="Anantharaman K."/>
            <person name="Brown C.T."/>
            <person name="Hug L.A."/>
            <person name="Sharon I."/>
            <person name="Castelle C.J."/>
            <person name="Probst A.J."/>
            <person name="Thomas B.C."/>
            <person name="Singh A."/>
            <person name="Wilkins M.J."/>
            <person name="Karaoz U."/>
            <person name="Brodie E.L."/>
            <person name="Williams K.H."/>
            <person name="Hubbard S.S."/>
            <person name="Banfield J.F."/>
        </authorList>
    </citation>
    <scope>NUCLEOTIDE SEQUENCE [LARGE SCALE GENOMIC DNA]</scope>
</reference>
<dbReference type="AlphaFoldDB" id="A0A1F5ZPU6"/>